<reference evidence="2 3" key="1">
    <citation type="submission" date="2019-02" db="EMBL/GenBank/DDBJ databases">
        <title>Opniocepnalus argus genome.</title>
        <authorList>
            <person name="Zhou C."/>
            <person name="Xiao S."/>
        </authorList>
    </citation>
    <scope>NUCLEOTIDE SEQUENCE [LARGE SCALE GENOMIC DNA]</scope>
    <source>
        <strain evidence="2">OARG1902GOOAL</strain>
        <tissue evidence="2">Muscle</tissue>
    </source>
</reference>
<proteinExistence type="predicted"/>
<keyword evidence="1" id="KW-0812">Transmembrane</keyword>
<evidence type="ECO:0000313" key="2">
    <source>
        <dbReference type="EMBL" id="KAF3691473.1"/>
    </source>
</evidence>
<accession>A0A6G1PMS4</accession>
<keyword evidence="3" id="KW-1185">Reference proteome</keyword>
<dbReference type="AlphaFoldDB" id="A0A6G1PMS4"/>
<sequence>MAQTSGVWVQLGTFAANLVPSLSYVFLTLYALCWCLLEAEMPLKVLKNKIVSG</sequence>
<name>A0A6G1PMS4_CHAAH</name>
<feature type="transmembrane region" description="Helical" evidence="1">
    <location>
        <begin position="14"/>
        <end position="37"/>
    </location>
</feature>
<reference evidence="3" key="2">
    <citation type="submission" date="2019-02" db="EMBL/GenBank/DDBJ databases">
        <title>Opniocepnalus argus Var Kimnra genome.</title>
        <authorList>
            <person name="Zhou C."/>
            <person name="Xiao S."/>
        </authorList>
    </citation>
    <scope>NUCLEOTIDE SEQUENCE [LARGE SCALE GENOMIC DNA]</scope>
</reference>
<evidence type="ECO:0000313" key="3">
    <source>
        <dbReference type="Proteomes" id="UP000503349"/>
    </source>
</evidence>
<dbReference type="EMBL" id="CM015718">
    <property type="protein sequence ID" value="KAF3691473.1"/>
    <property type="molecule type" value="Genomic_DNA"/>
</dbReference>
<evidence type="ECO:0000256" key="1">
    <source>
        <dbReference type="SAM" id="Phobius"/>
    </source>
</evidence>
<gene>
    <name evidence="2" type="ORF">EXN66_Car007148</name>
</gene>
<keyword evidence="1" id="KW-1133">Transmembrane helix</keyword>
<organism evidence="2 3">
    <name type="scientific">Channa argus</name>
    <name type="common">Northern snakehead</name>
    <name type="synonym">Ophicephalus argus</name>
    <dbReference type="NCBI Taxonomy" id="215402"/>
    <lineage>
        <taxon>Eukaryota</taxon>
        <taxon>Metazoa</taxon>
        <taxon>Chordata</taxon>
        <taxon>Craniata</taxon>
        <taxon>Vertebrata</taxon>
        <taxon>Euteleostomi</taxon>
        <taxon>Actinopterygii</taxon>
        <taxon>Neopterygii</taxon>
        <taxon>Teleostei</taxon>
        <taxon>Neoteleostei</taxon>
        <taxon>Acanthomorphata</taxon>
        <taxon>Anabantaria</taxon>
        <taxon>Anabantiformes</taxon>
        <taxon>Channoidei</taxon>
        <taxon>Channidae</taxon>
        <taxon>Channa</taxon>
    </lineage>
</organism>
<dbReference type="Proteomes" id="UP000503349">
    <property type="component" value="Chromosome 7"/>
</dbReference>
<keyword evidence="1" id="KW-0472">Membrane</keyword>
<protein>
    <submittedName>
        <fullName evidence="2">Uncharacterized protein</fullName>
    </submittedName>
</protein>